<dbReference type="InterPro" id="IPR018152">
    <property type="entry name" value="SOD_Cu/Zn_BS"/>
</dbReference>
<dbReference type="PROSITE" id="PS00332">
    <property type="entry name" value="SOD_CU_ZN_2"/>
    <property type="match status" value="1"/>
</dbReference>
<evidence type="ECO:0000313" key="5">
    <source>
        <dbReference type="EMBL" id="KTD44013.1"/>
    </source>
</evidence>
<dbReference type="PATRIC" id="fig|29423.5.peg.281"/>
<dbReference type="Gene3D" id="2.60.40.200">
    <property type="entry name" value="Superoxide dismutase, copper/zinc binding domain"/>
    <property type="match status" value="1"/>
</dbReference>
<dbReference type="AlphaFoldDB" id="A0A0W0XHD6"/>
<gene>
    <name evidence="5" type="primary">sodC</name>
    <name evidence="5" type="ORF">Loak_0273</name>
</gene>
<comment type="catalytic activity">
    <reaction evidence="2">
        <text>2 superoxide + 2 H(+) = H2O2 + O2</text>
        <dbReference type="Rhea" id="RHEA:20696"/>
        <dbReference type="ChEBI" id="CHEBI:15378"/>
        <dbReference type="ChEBI" id="CHEBI:15379"/>
        <dbReference type="ChEBI" id="CHEBI:16240"/>
        <dbReference type="ChEBI" id="CHEBI:18421"/>
        <dbReference type="EC" id="1.15.1.1"/>
    </reaction>
</comment>
<evidence type="ECO:0000259" key="4">
    <source>
        <dbReference type="Pfam" id="PF00080"/>
    </source>
</evidence>
<dbReference type="PANTHER" id="PTHR10003">
    <property type="entry name" value="SUPEROXIDE DISMUTASE CU-ZN -RELATED"/>
    <property type="match status" value="1"/>
</dbReference>
<dbReference type="EC" id="1.15.1.1" evidence="2"/>
<comment type="cofactor">
    <cofactor evidence="2">
        <name>Cu cation</name>
        <dbReference type="ChEBI" id="CHEBI:23378"/>
    </cofactor>
    <text evidence="2">Binds 1 copper ion per subunit.</text>
</comment>
<protein>
    <recommendedName>
        <fullName evidence="2">Superoxide dismutase [Cu-Zn]</fullName>
        <ecNumber evidence="2">1.15.1.1</ecNumber>
    </recommendedName>
</protein>
<dbReference type="SUPFAM" id="SSF49329">
    <property type="entry name" value="Cu,Zn superoxide dismutase-like"/>
    <property type="match status" value="1"/>
</dbReference>
<dbReference type="Pfam" id="PF00080">
    <property type="entry name" value="Sod_Cu"/>
    <property type="match status" value="1"/>
</dbReference>
<evidence type="ECO:0000256" key="3">
    <source>
        <dbReference type="SAM" id="SignalP"/>
    </source>
</evidence>
<dbReference type="EMBL" id="LNYP01000005">
    <property type="protein sequence ID" value="KTD44013.1"/>
    <property type="molecule type" value="Genomic_DNA"/>
</dbReference>
<evidence type="ECO:0000256" key="2">
    <source>
        <dbReference type="RuleBase" id="RU000393"/>
    </source>
</evidence>
<reference evidence="5 6" key="1">
    <citation type="submission" date="2015-11" db="EMBL/GenBank/DDBJ databases">
        <title>Genomic analysis of 38 Legionella species identifies large and diverse effector repertoires.</title>
        <authorList>
            <person name="Burstein D."/>
            <person name="Amaro F."/>
            <person name="Zusman T."/>
            <person name="Lifshitz Z."/>
            <person name="Cohen O."/>
            <person name="Gilbert J.A."/>
            <person name="Pupko T."/>
            <person name="Shuman H.A."/>
            <person name="Segal G."/>
        </authorList>
    </citation>
    <scope>NUCLEOTIDE SEQUENCE [LARGE SCALE GENOMIC DNA]</scope>
    <source>
        <strain evidence="5 6">Oak Ridge-10</strain>
    </source>
</reference>
<comment type="caution">
    <text evidence="5">The sequence shown here is derived from an EMBL/GenBank/DDBJ whole genome shotgun (WGS) entry which is preliminary data.</text>
</comment>
<keyword evidence="3" id="KW-0732">Signal</keyword>
<comment type="function">
    <text evidence="2">Destroys radicals which are normally produced within the cells and which are toxic to biological systems.</text>
</comment>
<evidence type="ECO:0000313" key="6">
    <source>
        <dbReference type="Proteomes" id="UP000054858"/>
    </source>
</evidence>
<keyword evidence="2" id="KW-0479">Metal-binding</keyword>
<dbReference type="CDD" id="cd00305">
    <property type="entry name" value="Cu-Zn_Superoxide_Dismutase"/>
    <property type="match status" value="1"/>
</dbReference>
<organism evidence="5 6">
    <name type="scientific">Legionella oakridgensis</name>
    <dbReference type="NCBI Taxonomy" id="29423"/>
    <lineage>
        <taxon>Bacteria</taxon>
        <taxon>Pseudomonadati</taxon>
        <taxon>Pseudomonadota</taxon>
        <taxon>Gammaproteobacteria</taxon>
        <taxon>Legionellales</taxon>
        <taxon>Legionellaceae</taxon>
        <taxon>Legionella</taxon>
    </lineage>
</organism>
<keyword evidence="2 5" id="KW-0560">Oxidoreductase</keyword>
<dbReference type="InterPro" id="IPR001424">
    <property type="entry name" value="SOD_Cu_Zn_dom"/>
</dbReference>
<evidence type="ECO:0000256" key="1">
    <source>
        <dbReference type="ARBA" id="ARBA00010457"/>
    </source>
</evidence>
<comment type="similarity">
    <text evidence="1 2">Belongs to the Cu-Zn superoxide dismutase family.</text>
</comment>
<dbReference type="GO" id="GO:0005507">
    <property type="term" value="F:copper ion binding"/>
    <property type="evidence" value="ECO:0007669"/>
    <property type="project" value="InterPro"/>
</dbReference>
<dbReference type="Proteomes" id="UP000054858">
    <property type="component" value="Unassembled WGS sequence"/>
</dbReference>
<keyword evidence="2" id="KW-0186">Copper</keyword>
<dbReference type="PRINTS" id="PR00068">
    <property type="entry name" value="CUZNDISMTASE"/>
</dbReference>
<feature type="domain" description="Superoxide dismutase copper/zinc binding" evidence="4">
    <location>
        <begin position="38"/>
        <end position="161"/>
    </location>
</feature>
<comment type="cofactor">
    <cofactor evidence="2">
        <name>Zn(2+)</name>
        <dbReference type="ChEBI" id="CHEBI:29105"/>
    </cofactor>
    <text evidence="2">Binds 1 zinc ion per subunit.</text>
</comment>
<sequence length="164" mass="17473">MKKLPVIFTSFILSISTSYAAEVIAKIYTTDGSHQLLGQVVFKDTEYGLLISPDLKDLPPGPHGLHLHQHPDCGDKGMEAGGHFDPQKTGTHRGPYGQGHLGDLPVLYVNKNGTANTITLAPRLKTSNLQNMSVMIHAGGDNYSDNPELGGGGARIACGVINKD</sequence>
<dbReference type="GO" id="GO:0004784">
    <property type="term" value="F:superoxide dismutase activity"/>
    <property type="evidence" value="ECO:0007669"/>
    <property type="project" value="UniProtKB-EC"/>
</dbReference>
<accession>A0A0W0XHD6</accession>
<proteinExistence type="inferred from homology"/>
<name>A0A0W0XHD6_9GAMM</name>
<feature type="chain" id="PRO_5006916536" description="Superoxide dismutase [Cu-Zn]" evidence="3">
    <location>
        <begin position="21"/>
        <end position="164"/>
    </location>
</feature>
<keyword evidence="2" id="KW-0862">Zinc</keyword>
<feature type="signal peptide" evidence="3">
    <location>
        <begin position="1"/>
        <end position="20"/>
    </location>
</feature>
<dbReference type="RefSeq" id="WP_025385180.1">
    <property type="nucleotide sequence ID" value="NZ_KV441805.1"/>
</dbReference>
<dbReference type="InterPro" id="IPR036423">
    <property type="entry name" value="SOD-like_Cu/Zn_dom_sf"/>
</dbReference>
<dbReference type="InterPro" id="IPR024134">
    <property type="entry name" value="SOD_Cu/Zn_/chaperone"/>
</dbReference>